<protein>
    <submittedName>
        <fullName evidence="1">Uncharacterized protein</fullName>
    </submittedName>
</protein>
<dbReference type="AlphaFoldDB" id="A0A5M4AVI4"/>
<gene>
    <name evidence="1" type="ORF">PbJCM13498_08030</name>
</gene>
<organism evidence="1 2">
    <name type="scientific">Prolixibacter bellariivorans</name>
    <dbReference type="NCBI Taxonomy" id="314319"/>
    <lineage>
        <taxon>Bacteria</taxon>
        <taxon>Pseudomonadati</taxon>
        <taxon>Bacteroidota</taxon>
        <taxon>Bacteroidia</taxon>
        <taxon>Marinilabiliales</taxon>
        <taxon>Prolixibacteraceae</taxon>
        <taxon>Prolixibacter</taxon>
    </lineage>
</organism>
<dbReference type="EMBL" id="BLAX01000001">
    <property type="protein sequence ID" value="GET31940.1"/>
    <property type="molecule type" value="Genomic_DNA"/>
</dbReference>
<keyword evidence="2" id="KW-1185">Reference proteome</keyword>
<name>A0A5M4AVI4_9BACT</name>
<dbReference type="Pfam" id="PF19662">
    <property type="entry name" value="DUF6165"/>
    <property type="match status" value="1"/>
</dbReference>
<evidence type="ECO:0000313" key="2">
    <source>
        <dbReference type="Proteomes" id="UP000391834"/>
    </source>
</evidence>
<comment type="caution">
    <text evidence="1">The sequence shown here is derived from an EMBL/GenBank/DDBJ whole genome shotgun (WGS) entry which is preliminary data.</text>
</comment>
<sequence>MKIEVSNGEITDKLTIIEIKLERISDEAKLVNLRKEYDVLNEAVSQIIDKNDPLYKELYDINCQLWDIEDRIRDLERNKDFGQDFIETARAVYFTNDKRSDVKRRINEKTGSNLVEEKSYEDYQ</sequence>
<evidence type="ECO:0000313" key="1">
    <source>
        <dbReference type="EMBL" id="GET31940.1"/>
    </source>
</evidence>
<dbReference type="OrthoDB" id="9155693at2"/>
<accession>A0A5M4AVI4</accession>
<dbReference type="RefSeq" id="WP_036984720.1">
    <property type="nucleotide sequence ID" value="NZ_BLAX01000001.1"/>
</dbReference>
<reference evidence="1 2" key="1">
    <citation type="submission" date="2019-10" db="EMBL/GenBank/DDBJ databases">
        <title>Prolixibacter strains distinguished by the presence of nitrate reductase genes were adept at nitrate-dependent anaerobic corrosion of metallic iron and carbon steel.</title>
        <authorList>
            <person name="Iino T."/>
            <person name="Shono N."/>
            <person name="Ito K."/>
            <person name="Nakamura R."/>
            <person name="Sueoka K."/>
            <person name="Harayama S."/>
            <person name="Ohkuma M."/>
        </authorList>
    </citation>
    <scope>NUCLEOTIDE SEQUENCE [LARGE SCALE GENOMIC DNA]</scope>
    <source>
        <strain evidence="1 2">JCM 13498</strain>
    </source>
</reference>
<proteinExistence type="predicted"/>
<dbReference type="Proteomes" id="UP000391834">
    <property type="component" value="Unassembled WGS sequence"/>
</dbReference>
<dbReference type="InterPro" id="IPR046163">
    <property type="entry name" value="DUF6165"/>
</dbReference>